<dbReference type="Proteomes" id="UP000803844">
    <property type="component" value="Unassembled WGS sequence"/>
</dbReference>
<dbReference type="RefSeq" id="XP_040774528.1">
    <property type="nucleotide sequence ID" value="XM_040925719.1"/>
</dbReference>
<evidence type="ECO:0000313" key="1">
    <source>
        <dbReference type="EMBL" id="KAF3763567.1"/>
    </source>
</evidence>
<reference evidence="1" key="1">
    <citation type="journal article" date="2020" name="Phytopathology">
        <title>Genome sequence of the chestnut blight fungus Cryphonectria parasitica EP155: A fundamental resource for an archetypical invasive plant pathogen.</title>
        <authorList>
            <person name="Crouch J.A."/>
            <person name="Dawe A."/>
            <person name="Aerts A."/>
            <person name="Barry K."/>
            <person name="Churchill A.C.L."/>
            <person name="Grimwood J."/>
            <person name="Hillman B."/>
            <person name="Milgroom M.G."/>
            <person name="Pangilinan J."/>
            <person name="Smith M."/>
            <person name="Salamov A."/>
            <person name="Schmutz J."/>
            <person name="Yadav J."/>
            <person name="Grigoriev I.V."/>
            <person name="Nuss D."/>
        </authorList>
    </citation>
    <scope>NUCLEOTIDE SEQUENCE</scope>
    <source>
        <strain evidence="1">EP155</strain>
    </source>
</reference>
<dbReference type="OrthoDB" id="5150743at2759"/>
<dbReference type="AlphaFoldDB" id="A0A9P4XYA5"/>
<evidence type="ECO:0000313" key="2">
    <source>
        <dbReference type="Proteomes" id="UP000803844"/>
    </source>
</evidence>
<protein>
    <submittedName>
        <fullName evidence="1">Uncharacterized protein</fullName>
    </submittedName>
</protein>
<name>A0A9P4XYA5_CRYP1</name>
<dbReference type="GeneID" id="63842848"/>
<dbReference type="EMBL" id="MU032349">
    <property type="protein sequence ID" value="KAF3763567.1"/>
    <property type="molecule type" value="Genomic_DNA"/>
</dbReference>
<accession>A0A9P4XYA5</accession>
<keyword evidence="2" id="KW-1185">Reference proteome</keyword>
<comment type="caution">
    <text evidence="1">The sequence shown here is derived from an EMBL/GenBank/DDBJ whole genome shotgun (WGS) entry which is preliminary data.</text>
</comment>
<organism evidence="1 2">
    <name type="scientific">Cryphonectria parasitica (strain ATCC 38755 / EP155)</name>
    <dbReference type="NCBI Taxonomy" id="660469"/>
    <lineage>
        <taxon>Eukaryota</taxon>
        <taxon>Fungi</taxon>
        <taxon>Dikarya</taxon>
        <taxon>Ascomycota</taxon>
        <taxon>Pezizomycotina</taxon>
        <taxon>Sordariomycetes</taxon>
        <taxon>Sordariomycetidae</taxon>
        <taxon>Diaporthales</taxon>
        <taxon>Cryphonectriaceae</taxon>
        <taxon>Cryphonectria-Endothia species complex</taxon>
        <taxon>Cryphonectria</taxon>
    </lineage>
</organism>
<gene>
    <name evidence="1" type="ORF">M406DRAFT_74156</name>
</gene>
<sequence length="245" mass="27040">MDEPGITLSTKGKASFNFHDGYDDVATQELEELLRLSREMLVSMETELTRRKISVLETLPGPVKTCVLQRLDDPANLATSAAQILKSETTDRRDKIYKRFLQDVLEQCGGGIVVLCSSSLGKRRIVELKNMERISLLGYLKSNRNTFEHAILDDAALTLGITCATQCSMSEPHRPEDGLDATLPTANPVSIERREQHGPFGDGSLADSKIEIEYKYSEAHIDAITVLGPDLASALQASKQRAYIS</sequence>
<proteinExistence type="predicted"/>